<dbReference type="Proteomes" id="UP001500582">
    <property type="component" value="Unassembled WGS sequence"/>
</dbReference>
<organism evidence="1 2">
    <name type="scientific">Mucilaginibacter gynuensis</name>
    <dbReference type="NCBI Taxonomy" id="1302236"/>
    <lineage>
        <taxon>Bacteria</taxon>
        <taxon>Pseudomonadati</taxon>
        <taxon>Bacteroidota</taxon>
        <taxon>Sphingobacteriia</taxon>
        <taxon>Sphingobacteriales</taxon>
        <taxon>Sphingobacteriaceae</taxon>
        <taxon>Mucilaginibacter</taxon>
    </lineage>
</organism>
<gene>
    <name evidence="1" type="ORF">GCM10023149_15950</name>
</gene>
<evidence type="ECO:0000313" key="2">
    <source>
        <dbReference type="Proteomes" id="UP001500582"/>
    </source>
</evidence>
<proteinExistence type="predicted"/>
<evidence type="ECO:0000313" key="1">
    <source>
        <dbReference type="EMBL" id="GAA4318034.1"/>
    </source>
</evidence>
<dbReference type="RefSeq" id="WP_345210500.1">
    <property type="nucleotide sequence ID" value="NZ_BAABFT010000003.1"/>
</dbReference>
<sequence>MKDGKELLNLVLDAHGGISRWNQLNTGKMHVSIKGITWPRKGHPDALDDIVFTANLHAPYDSWTPIFSDDQKTSFNGLDVAILKTNGELVEESKNARKTFEGHELLTPWTKMHFVYFVSYATWNYITTPFLLAQPGVHILEMDEWEENGETWRRLQVIFPDNIPTHSTRQVFYFSQEGFLKRHDYWPEVLGNNSAVHYYSNYKDFNGIKAPTTHRIYPLNDADQSAVKDILLVSLDIFNIEYA</sequence>
<name>A0ABP8G6I2_9SPHI</name>
<reference evidence="2" key="1">
    <citation type="journal article" date="2019" name="Int. J. Syst. Evol. Microbiol.">
        <title>The Global Catalogue of Microorganisms (GCM) 10K type strain sequencing project: providing services to taxonomists for standard genome sequencing and annotation.</title>
        <authorList>
            <consortium name="The Broad Institute Genomics Platform"/>
            <consortium name="The Broad Institute Genome Sequencing Center for Infectious Disease"/>
            <person name="Wu L."/>
            <person name="Ma J."/>
        </authorList>
    </citation>
    <scope>NUCLEOTIDE SEQUENCE [LARGE SCALE GENOMIC DNA]</scope>
    <source>
        <strain evidence="2">JCM 17705</strain>
    </source>
</reference>
<comment type="caution">
    <text evidence="1">The sequence shown here is derived from an EMBL/GenBank/DDBJ whole genome shotgun (WGS) entry which is preliminary data.</text>
</comment>
<protein>
    <submittedName>
        <fullName evidence="1">Uncharacterized protein</fullName>
    </submittedName>
</protein>
<accession>A0ABP8G6I2</accession>
<dbReference type="EMBL" id="BAABFT010000003">
    <property type="protein sequence ID" value="GAA4318034.1"/>
    <property type="molecule type" value="Genomic_DNA"/>
</dbReference>
<keyword evidence="2" id="KW-1185">Reference proteome</keyword>